<sequence>MNKRELAAELAERLEIDKRTALQFVDEFITTITDTVASGEPVVLTGFAKFVRVQRGARMARNPMTGAAVKVPAKKAARITALKAFKDAVVAGKKAPAKKTVAKKAPAKKAPAKKKATARR</sequence>
<proteinExistence type="predicted"/>
<feature type="compositionally biased region" description="Basic residues" evidence="2">
    <location>
        <begin position="95"/>
        <end position="120"/>
    </location>
</feature>
<dbReference type="CDD" id="cd13831">
    <property type="entry name" value="HU"/>
    <property type="match status" value="1"/>
</dbReference>
<dbReference type="PROSITE" id="PS00045">
    <property type="entry name" value="HISTONE_LIKE"/>
    <property type="match status" value="1"/>
</dbReference>
<organism evidence="3">
    <name type="scientific">freshwater metagenome</name>
    <dbReference type="NCBI Taxonomy" id="449393"/>
    <lineage>
        <taxon>unclassified sequences</taxon>
        <taxon>metagenomes</taxon>
        <taxon>ecological metagenomes</taxon>
    </lineage>
</organism>
<dbReference type="SUPFAM" id="SSF47729">
    <property type="entry name" value="IHF-like DNA-binding proteins"/>
    <property type="match status" value="1"/>
</dbReference>
<dbReference type="PANTHER" id="PTHR33175">
    <property type="entry name" value="DNA-BINDING PROTEIN HU"/>
    <property type="match status" value="1"/>
</dbReference>
<dbReference type="PRINTS" id="PR01727">
    <property type="entry name" value="DNABINDINGHU"/>
</dbReference>
<dbReference type="SMART" id="SM00411">
    <property type="entry name" value="BHL"/>
    <property type="match status" value="1"/>
</dbReference>
<name>A0A6J6ICS0_9ZZZZ</name>
<evidence type="ECO:0000256" key="1">
    <source>
        <dbReference type="ARBA" id="ARBA00023125"/>
    </source>
</evidence>
<reference evidence="3" key="1">
    <citation type="submission" date="2020-05" db="EMBL/GenBank/DDBJ databases">
        <authorList>
            <person name="Chiriac C."/>
            <person name="Salcher M."/>
            <person name="Ghai R."/>
            <person name="Kavagutti S V."/>
        </authorList>
    </citation>
    <scope>NUCLEOTIDE SEQUENCE</scope>
</reference>
<dbReference type="PANTHER" id="PTHR33175:SF3">
    <property type="entry name" value="DNA-BINDING PROTEIN HU-BETA"/>
    <property type="match status" value="1"/>
</dbReference>
<protein>
    <submittedName>
        <fullName evidence="3">Unannotated protein</fullName>
    </submittedName>
</protein>
<dbReference type="GO" id="GO:0030527">
    <property type="term" value="F:structural constituent of chromatin"/>
    <property type="evidence" value="ECO:0007669"/>
    <property type="project" value="InterPro"/>
</dbReference>
<dbReference type="AlphaFoldDB" id="A0A6J6ICS0"/>
<evidence type="ECO:0000313" key="3">
    <source>
        <dbReference type="EMBL" id="CAB4621775.1"/>
    </source>
</evidence>
<gene>
    <name evidence="3" type="ORF">UFOPK1835_01842</name>
</gene>
<dbReference type="Pfam" id="PF00216">
    <property type="entry name" value="Bac_DNA_binding"/>
    <property type="match status" value="1"/>
</dbReference>
<dbReference type="GO" id="GO:0003677">
    <property type="term" value="F:DNA binding"/>
    <property type="evidence" value="ECO:0007669"/>
    <property type="project" value="UniProtKB-KW"/>
</dbReference>
<dbReference type="InterPro" id="IPR020816">
    <property type="entry name" value="Histone-like_DNA-bd_CS"/>
</dbReference>
<keyword evidence="1" id="KW-0238">DNA-binding</keyword>
<accession>A0A6J6ICS0</accession>
<dbReference type="InterPro" id="IPR000119">
    <property type="entry name" value="Hist_DNA-bd"/>
</dbReference>
<dbReference type="GO" id="GO:0005829">
    <property type="term" value="C:cytosol"/>
    <property type="evidence" value="ECO:0007669"/>
    <property type="project" value="TreeGrafter"/>
</dbReference>
<dbReference type="Gene3D" id="4.10.520.10">
    <property type="entry name" value="IHF-like DNA-binding proteins"/>
    <property type="match status" value="1"/>
</dbReference>
<dbReference type="InterPro" id="IPR010992">
    <property type="entry name" value="IHF-like_DNA-bd_dom_sf"/>
</dbReference>
<evidence type="ECO:0000256" key="2">
    <source>
        <dbReference type="SAM" id="MobiDB-lite"/>
    </source>
</evidence>
<feature type="region of interest" description="Disordered" evidence="2">
    <location>
        <begin position="94"/>
        <end position="120"/>
    </location>
</feature>
<dbReference type="EMBL" id="CAEZUP010000107">
    <property type="protein sequence ID" value="CAB4621775.1"/>
    <property type="molecule type" value="Genomic_DNA"/>
</dbReference>